<evidence type="ECO:0000256" key="3">
    <source>
        <dbReference type="ARBA" id="ARBA00022741"/>
    </source>
</evidence>
<dbReference type="InterPro" id="IPR005895">
    <property type="entry name" value="ABC_transptr_haem_export_CcmA"/>
</dbReference>
<reference evidence="7 8" key="1">
    <citation type="submission" date="2015-12" db="EMBL/GenBank/DDBJ databases">
        <title>Draft Genome Sequence of Desulfitobacterium hafniense Strain DH, a Sulfate-reducing Bacterium Isolated from Paddy Soils.</title>
        <authorList>
            <person name="Bao P."/>
            <person name="Zhang X."/>
            <person name="Li G."/>
        </authorList>
    </citation>
    <scope>NUCLEOTIDE SEQUENCE [LARGE SCALE GENOMIC DNA]</scope>
    <source>
        <strain evidence="7 8">DH</strain>
    </source>
</reference>
<dbReference type="AlphaFoldDB" id="A0A0W1JLT1"/>
<proteinExistence type="inferred from homology"/>
<keyword evidence="2" id="KW-0813">Transport</keyword>
<dbReference type="GO" id="GO:0016887">
    <property type="term" value="F:ATP hydrolysis activity"/>
    <property type="evidence" value="ECO:0007669"/>
    <property type="project" value="InterPro"/>
</dbReference>
<evidence type="ECO:0000259" key="6">
    <source>
        <dbReference type="PROSITE" id="PS50893"/>
    </source>
</evidence>
<comment type="similarity">
    <text evidence="1">Belongs to the ABC transporter superfamily.</text>
</comment>
<gene>
    <name evidence="7" type="ORF">AT727_19055</name>
</gene>
<dbReference type="InterPro" id="IPR003439">
    <property type="entry name" value="ABC_transporter-like_ATP-bd"/>
</dbReference>
<dbReference type="CDD" id="cd03230">
    <property type="entry name" value="ABC_DR_subfamily_A"/>
    <property type="match status" value="1"/>
</dbReference>
<keyword evidence="5 7" id="KW-0067">ATP-binding</keyword>
<feature type="domain" description="ABC transporter" evidence="6">
    <location>
        <begin position="2"/>
        <end position="230"/>
    </location>
</feature>
<dbReference type="RefSeq" id="WP_058490908.1">
    <property type="nucleotide sequence ID" value="NZ_LOCK01000014.1"/>
</dbReference>
<evidence type="ECO:0000256" key="2">
    <source>
        <dbReference type="ARBA" id="ARBA00022448"/>
    </source>
</evidence>
<keyword evidence="3" id="KW-0547">Nucleotide-binding</keyword>
<dbReference type="GO" id="GO:0017004">
    <property type="term" value="P:cytochrome complex assembly"/>
    <property type="evidence" value="ECO:0007669"/>
    <property type="project" value="UniProtKB-KW"/>
</dbReference>
<dbReference type="Gene3D" id="3.40.50.300">
    <property type="entry name" value="P-loop containing nucleotide triphosphate hydrolases"/>
    <property type="match status" value="1"/>
</dbReference>
<dbReference type="PANTHER" id="PTHR42711:SF5">
    <property type="entry name" value="ABC TRANSPORTER ATP-BINDING PROTEIN NATA"/>
    <property type="match status" value="1"/>
</dbReference>
<evidence type="ECO:0000256" key="5">
    <source>
        <dbReference type="ARBA" id="ARBA00022840"/>
    </source>
</evidence>
<dbReference type="InterPro" id="IPR003593">
    <property type="entry name" value="AAA+_ATPase"/>
</dbReference>
<dbReference type="InterPro" id="IPR050763">
    <property type="entry name" value="ABC_transporter_ATP-binding"/>
</dbReference>
<sequence>MLAAEKISKEYGTKTILFNVDLKVNKGDFICILGENGAGKSTLLKILSLVMKPTSGKVFFHGVDATTAGGVIGKHLGVISHHTFLYEQLTAYENLQFYGRMYGVSHLEERIYSVLKEVGLELALNERIQSYSRGMQQRLAIARAMIHSPEILFLDEPHTGLDQQAIDTFNHIMTKFNSAGGTIIMITHNIEEGLLLANRAIVVSRGRIVYQGTTEGLNKEEVQKLCISNGGGENKLPQPS</sequence>
<dbReference type="InterPro" id="IPR027417">
    <property type="entry name" value="P-loop_NTPase"/>
</dbReference>
<evidence type="ECO:0000256" key="4">
    <source>
        <dbReference type="ARBA" id="ARBA00022748"/>
    </source>
</evidence>
<accession>A0A0W1JLT1</accession>
<comment type="caution">
    <text evidence="7">The sequence shown here is derived from an EMBL/GenBank/DDBJ whole genome shotgun (WGS) entry which is preliminary data.</text>
</comment>
<keyword evidence="4" id="KW-0201">Cytochrome c-type biogenesis</keyword>
<dbReference type="Proteomes" id="UP000054623">
    <property type="component" value="Unassembled WGS sequence"/>
</dbReference>
<dbReference type="Pfam" id="PF00005">
    <property type="entry name" value="ABC_tran"/>
    <property type="match status" value="1"/>
</dbReference>
<dbReference type="GO" id="GO:0022857">
    <property type="term" value="F:transmembrane transporter activity"/>
    <property type="evidence" value="ECO:0007669"/>
    <property type="project" value="InterPro"/>
</dbReference>
<dbReference type="SUPFAM" id="SSF52540">
    <property type="entry name" value="P-loop containing nucleoside triphosphate hydrolases"/>
    <property type="match status" value="1"/>
</dbReference>
<evidence type="ECO:0000313" key="7">
    <source>
        <dbReference type="EMBL" id="KTE92454.1"/>
    </source>
</evidence>
<dbReference type="SMART" id="SM00382">
    <property type="entry name" value="AAA"/>
    <property type="match status" value="1"/>
</dbReference>
<protein>
    <submittedName>
        <fullName evidence="7">Sodium ABC transporter ATP-binding protein</fullName>
    </submittedName>
</protein>
<dbReference type="EMBL" id="LOCK01000014">
    <property type="protein sequence ID" value="KTE92454.1"/>
    <property type="molecule type" value="Genomic_DNA"/>
</dbReference>
<dbReference type="NCBIfam" id="TIGR01189">
    <property type="entry name" value="ccmA"/>
    <property type="match status" value="1"/>
</dbReference>
<dbReference type="PROSITE" id="PS50893">
    <property type="entry name" value="ABC_TRANSPORTER_2"/>
    <property type="match status" value="1"/>
</dbReference>
<evidence type="ECO:0000313" key="8">
    <source>
        <dbReference type="Proteomes" id="UP000054623"/>
    </source>
</evidence>
<name>A0A0W1JLT1_DESHA</name>
<evidence type="ECO:0000256" key="1">
    <source>
        <dbReference type="ARBA" id="ARBA00005417"/>
    </source>
</evidence>
<organism evidence="7 8">
    <name type="scientific">Desulfitobacterium hafniense</name>
    <name type="common">Desulfitobacterium frappieri</name>
    <dbReference type="NCBI Taxonomy" id="49338"/>
    <lineage>
        <taxon>Bacteria</taxon>
        <taxon>Bacillati</taxon>
        <taxon>Bacillota</taxon>
        <taxon>Clostridia</taxon>
        <taxon>Eubacteriales</taxon>
        <taxon>Desulfitobacteriaceae</taxon>
        <taxon>Desulfitobacterium</taxon>
    </lineage>
</organism>
<dbReference type="GO" id="GO:0005524">
    <property type="term" value="F:ATP binding"/>
    <property type="evidence" value="ECO:0007669"/>
    <property type="project" value="UniProtKB-KW"/>
</dbReference>
<dbReference type="PANTHER" id="PTHR42711">
    <property type="entry name" value="ABC TRANSPORTER ATP-BINDING PROTEIN"/>
    <property type="match status" value="1"/>
</dbReference>
<dbReference type="OrthoDB" id="9804819at2"/>